<keyword evidence="3" id="KW-0731">Sigma factor</keyword>
<dbReference type="InterPro" id="IPR013324">
    <property type="entry name" value="RNA_pol_sigma_r3/r4-like"/>
</dbReference>
<dbReference type="InterPro" id="IPR013325">
    <property type="entry name" value="RNA_pol_sigma_r2"/>
</dbReference>
<dbReference type="RefSeq" id="WP_204864769.1">
    <property type="nucleotide sequence ID" value="NZ_JACJKH010000046.1"/>
</dbReference>
<evidence type="ECO:0000259" key="7">
    <source>
        <dbReference type="Pfam" id="PF08281"/>
    </source>
</evidence>
<dbReference type="InterPro" id="IPR014284">
    <property type="entry name" value="RNA_pol_sigma-70_dom"/>
</dbReference>
<evidence type="ECO:0000256" key="2">
    <source>
        <dbReference type="ARBA" id="ARBA00023015"/>
    </source>
</evidence>
<dbReference type="SUPFAM" id="SSF88659">
    <property type="entry name" value="Sigma3 and sigma4 domains of RNA polymerase sigma factors"/>
    <property type="match status" value="1"/>
</dbReference>
<comment type="caution">
    <text evidence="8">The sequence shown here is derived from an EMBL/GenBank/DDBJ whole genome shotgun (WGS) entry which is preliminary data.</text>
</comment>
<dbReference type="InterPro" id="IPR039425">
    <property type="entry name" value="RNA_pol_sigma-70-like"/>
</dbReference>
<dbReference type="NCBIfam" id="TIGR02937">
    <property type="entry name" value="sigma70-ECF"/>
    <property type="match status" value="1"/>
</dbReference>
<reference evidence="8 9" key="1">
    <citation type="journal article" date="2021" name="Sci. Rep.">
        <title>The distribution of antibiotic resistance genes in chicken gut microbiota commensals.</title>
        <authorList>
            <person name="Juricova H."/>
            <person name="Matiasovicova J."/>
            <person name="Kubasova T."/>
            <person name="Cejkova D."/>
            <person name="Rychlik I."/>
        </authorList>
    </citation>
    <scope>NUCLEOTIDE SEQUENCE [LARGE SCALE GENOMIC DNA]</scope>
    <source>
        <strain evidence="8 9">An770</strain>
    </source>
</reference>
<evidence type="ECO:0000313" key="9">
    <source>
        <dbReference type="Proteomes" id="UP000775686"/>
    </source>
</evidence>
<proteinExistence type="inferred from homology"/>
<keyword evidence="9" id="KW-1185">Reference proteome</keyword>
<feature type="domain" description="RNA polymerase sigma-70 region 2" evidence="6">
    <location>
        <begin position="9"/>
        <end position="74"/>
    </location>
</feature>
<dbReference type="Pfam" id="PF04542">
    <property type="entry name" value="Sigma70_r2"/>
    <property type="match status" value="1"/>
</dbReference>
<dbReference type="Gene3D" id="1.10.1740.10">
    <property type="match status" value="1"/>
</dbReference>
<evidence type="ECO:0000256" key="5">
    <source>
        <dbReference type="ARBA" id="ARBA00023163"/>
    </source>
</evidence>
<feature type="domain" description="RNA polymerase sigma factor 70 region 4 type 2" evidence="7">
    <location>
        <begin position="104"/>
        <end position="138"/>
    </location>
</feature>
<dbReference type="InterPro" id="IPR007627">
    <property type="entry name" value="RNA_pol_sigma70_r2"/>
</dbReference>
<gene>
    <name evidence="8" type="ORF">H6A32_15260</name>
</gene>
<dbReference type="InterPro" id="IPR013249">
    <property type="entry name" value="RNA_pol_sigma70_r4_t2"/>
</dbReference>
<comment type="similarity">
    <text evidence="1">Belongs to the sigma-70 factor family. ECF subfamily.</text>
</comment>
<dbReference type="SUPFAM" id="SSF88946">
    <property type="entry name" value="Sigma2 domain of RNA polymerase sigma factors"/>
    <property type="match status" value="1"/>
</dbReference>
<evidence type="ECO:0000259" key="6">
    <source>
        <dbReference type="Pfam" id="PF04542"/>
    </source>
</evidence>
<evidence type="ECO:0000256" key="1">
    <source>
        <dbReference type="ARBA" id="ARBA00010641"/>
    </source>
</evidence>
<dbReference type="PANTHER" id="PTHR43133">
    <property type="entry name" value="RNA POLYMERASE ECF-TYPE SIGMA FACTO"/>
    <property type="match status" value="1"/>
</dbReference>
<dbReference type="Gene3D" id="1.10.10.10">
    <property type="entry name" value="Winged helix-like DNA-binding domain superfamily/Winged helix DNA-binding domain"/>
    <property type="match status" value="1"/>
</dbReference>
<evidence type="ECO:0000256" key="3">
    <source>
        <dbReference type="ARBA" id="ARBA00023082"/>
    </source>
</evidence>
<accession>A0ABS2ELB5</accession>
<keyword evidence="4" id="KW-0238">DNA-binding</keyword>
<dbReference type="Pfam" id="PF08281">
    <property type="entry name" value="Sigma70_r4_2"/>
    <property type="match status" value="1"/>
</dbReference>
<name>A0ABS2ELB5_9FIRM</name>
<evidence type="ECO:0000256" key="4">
    <source>
        <dbReference type="ARBA" id="ARBA00023125"/>
    </source>
</evidence>
<evidence type="ECO:0000313" key="8">
    <source>
        <dbReference type="EMBL" id="MBM6745621.1"/>
    </source>
</evidence>
<organism evidence="8 9">
    <name type="scientific">Drancourtella massiliensis</name>
    <dbReference type="NCBI Taxonomy" id="1632013"/>
    <lineage>
        <taxon>Bacteria</taxon>
        <taxon>Bacillati</taxon>
        <taxon>Bacillota</taxon>
        <taxon>Clostridia</taxon>
        <taxon>Eubacteriales</taxon>
        <taxon>Oscillospiraceae</taxon>
        <taxon>Drancourtella</taxon>
    </lineage>
</organism>
<dbReference type="InterPro" id="IPR036388">
    <property type="entry name" value="WH-like_DNA-bd_sf"/>
</dbReference>
<keyword evidence="5" id="KW-0804">Transcription</keyword>
<protein>
    <submittedName>
        <fullName evidence="8">RNA polymerase sigma factor</fullName>
    </submittedName>
</protein>
<dbReference type="EMBL" id="JACJKH010000046">
    <property type="protein sequence ID" value="MBM6745621.1"/>
    <property type="molecule type" value="Genomic_DNA"/>
</dbReference>
<sequence length="157" mass="19018">MEEKMIKQLYHQYGKELFLYLYSMCQQKELAEDLLQETFLKAILALPEYHTNMRAWLYKVARNLFYNLYKRNRREICDEEYLKKISKLEVDEFLEEYISKQETRILYTAMQKLSPVKREVLELQYFGQMPLKEIAGRTSKESGAGYRKTRGNQRIFI</sequence>
<dbReference type="PANTHER" id="PTHR43133:SF52">
    <property type="entry name" value="ECF RNA POLYMERASE SIGMA FACTOR SIGL"/>
    <property type="match status" value="1"/>
</dbReference>
<dbReference type="Proteomes" id="UP000775686">
    <property type="component" value="Unassembled WGS sequence"/>
</dbReference>
<keyword evidence="2" id="KW-0805">Transcription regulation</keyword>